<dbReference type="PANTHER" id="PTHR42146:SF1">
    <property type="entry name" value="OLIGORIBONUCLEASE NRNB"/>
    <property type="match status" value="1"/>
</dbReference>
<dbReference type="GO" id="GO:0016787">
    <property type="term" value="F:hydrolase activity"/>
    <property type="evidence" value="ECO:0007669"/>
    <property type="project" value="UniProtKB-KW"/>
</dbReference>
<gene>
    <name evidence="1" type="ORF">Harvfovirus44_10</name>
</gene>
<name>A0A3G5A302_9VIRU</name>
<sequence>MFFEQYVVVGGHRRLIRTNNDLKFDHLELSPKDIDTVIDHGGCTDGFGARFAAMYWFKLHLPAKIVNYYPGSFYSDPPDVKGQNVLFCDFAYKNPTMKKMIDGANKLIILDHHVSAKEDLGDIAERNKLFHMGFSGAFITWCYFHGKANVPLLIEYIQDNDLKTNRLPLVREFAAYSNNMKHEYSTFERLLDDDVFMKELKTKGPILLANNNVIIQKTIARAKVRVTKIKGVEYKVGYVNSSTLIPEIGDELINNLDIDFSAVYTIDDVSDSTIFSLRSKHVDVAKIAEFYGGGGHEKASGCRINHVCNNL</sequence>
<dbReference type="SUPFAM" id="SSF64182">
    <property type="entry name" value="DHH phosphoesterases"/>
    <property type="match status" value="1"/>
</dbReference>
<organism evidence="1">
    <name type="scientific">Harvfovirus sp</name>
    <dbReference type="NCBI Taxonomy" id="2487768"/>
    <lineage>
        <taxon>Viruses</taxon>
        <taxon>Varidnaviria</taxon>
        <taxon>Bamfordvirae</taxon>
        <taxon>Nucleocytoviricota</taxon>
        <taxon>Megaviricetes</taxon>
        <taxon>Imitervirales</taxon>
        <taxon>Mimiviridae</taxon>
        <taxon>Klosneuvirinae</taxon>
    </lineage>
</organism>
<proteinExistence type="predicted"/>
<dbReference type="PANTHER" id="PTHR42146">
    <property type="entry name" value="3',5'-CYCLIC-NUCLEOTIDE PHOSPHODIESTERASE"/>
    <property type="match status" value="1"/>
</dbReference>
<dbReference type="Gene3D" id="3.10.310.30">
    <property type="match status" value="1"/>
</dbReference>
<reference evidence="1" key="1">
    <citation type="submission" date="2018-10" db="EMBL/GenBank/DDBJ databases">
        <title>Hidden diversity of soil giant viruses.</title>
        <authorList>
            <person name="Schulz F."/>
            <person name="Alteio L."/>
            <person name="Goudeau D."/>
            <person name="Ryan E.M."/>
            <person name="Malmstrom R.R."/>
            <person name="Blanchard J."/>
            <person name="Woyke T."/>
        </authorList>
    </citation>
    <scope>NUCLEOTIDE SEQUENCE</scope>
    <source>
        <strain evidence="1">HAV1</strain>
    </source>
</reference>
<evidence type="ECO:0000313" key="1">
    <source>
        <dbReference type="EMBL" id="AYV81602.1"/>
    </source>
</evidence>
<dbReference type="InterPro" id="IPR052968">
    <property type="entry name" value="Nucleotide_metab_enz"/>
</dbReference>
<protein>
    <submittedName>
        <fullName evidence="1">DHH family phosphohydrolase</fullName>
    </submittedName>
</protein>
<dbReference type="InterPro" id="IPR038763">
    <property type="entry name" value="DHH_sf"/>
</dbReference>
<accession>A0A3G5A302</accession>
<dbReference type="EMBL" id="MK072286">
    <property type="protein sequence ID" value="AYV81602.1"/>
    <property type="molecule type" value="Genomic_DNA"/>
</dbReference>
<keyword evidence="1" id="KW-0378">Hydrolase</keyword>